<dbReference type="OrthoDB" id="9995249at2"/>
<accession>A0A163ACC0</accession>
<comment type="caution">
    <text evidence="1">The sequence shown here is derived from an EMBL/GenBank/DDBJ whole genome shotgun (WGS) entry which is preliminary data.</text>
</comment>
<proteinExistence type="predicted"/>
<gene>
    <name evidence="1" type="ORF">AWE51_05660</name>
</gene>
<evidence type="ECO:0000313" key="1">
    <source>
        <dbReference type="EMBL" id="KZS40437.1"/>
    </source>
</evidence>
<reference evidence="1 2" key="1">
    <citation type="submission" date="2016-01" db="EMBL/GenBank/DDBJ databases">
        <title>The draft genome sequence of Aquimarina sp. RZW4-3-2.</title>
        <authorList>
            <person name="Wang Y."/>
        </authorList>
    </citation>
    <scope>NUCLEOTIDE SEQUENCE [LARGE SCALE GENOMIC DNA]</scope>
    <source>
        <strain evidence="1 2">RZW4-3-2</strain>
    </source>
</reference>
<keyword evidence="2" id="KW-1185">Reference proteome</keyword>
<organism evidence="1 2">
    <name type="scientific">Aquimarina aggregata</name>
    <dbReference type="NCBI Taxonomy" id="1642818"/>
    <lineage>
        <taxon>Bacteria</taxon>
        <taxon>Pseudomonadati</taxon>
        <taxon>Bacteroidota</taxon>
        <taxon>Flavobacteriia</taxon>
        <taxon>Flavobacteriales</taxon>
        <taxon>Flavobacteriaceae</taxon>
        <taxon>Aquimarina</taxon>
    </lineage>
</organism>
<sequence length="188" mass="22297">MKKLSKLVLFLALLQFYGCTEEKTPFLNCVTPNFKSKNIDVKTELKRFETTLINQKIITDNSPESYRRLFALIQSHNSYEFIDSEKHKTELKAMEFDYIAKELTLYSAHSECHTIFDKDFEESIRTVTNSEISKENITEDILESGEIVKIKYNAYDKIPIKHFKKIDNQFYILFKTYEYGSLRNEIYH</sequence>
<dbReference type="AlphaFoldDB" id="A0A163ACC0"/>
<dbReference type="EMBL" id="LQRT01000013">
    <property type="protein sequence ID" value="KZS40437.1"/>
    <property type="molecule type" value="Genomic_DNA"/>
</dbReference>
<protein>
    <submittedName>
        <fullName evidence="1">Uncharacterized protein</fullName>
    </submittedName>
</protein>
<dbReference type="RefSeq" id="WP_066313975.1">
    <property type="nucleotide sequence ID" value="NZ_LQRT01000013.1"/>
</dbReference>
<evidence type="ECO:0000313" key="2">
    <source>
        <dbReference type="Proteomes" id="UP000076715"/>
    </source>
</evidence>
<name>A0A163ACC0_9FLAO</name>
<dbReference type="Proteomes" id="UP000076715">
    <property type="component" value="Unassembled WGS sequence"/>
</dbReference>